<dbReference type="PANTHER" id="PTHR40254:SF1">
    <property type="entry name" value="BLR0577 PROTEIN"/>
    <property type="match status" value="1"/>
</dbReference>
<evidence type="ECO:0000259" key="1">
    <source>
        <dbReference type="Pfam" id="PF13454"/>
    </source>
</evidence>
<comment type="caution">
    <text evidence="2">The sequence shown here is derived from an EMBL/GenBank/DDBJ whole genome shotgun (WGS) entry which is preliminary data.</text>
</comment>
<organism evidence="2 3">
    <name type="scientific">Salininema proteolyticum</name>
    <dbReference type="NCBI Taxonomy" id="1607685"/>
    <lineage>
        <taxon>Bacteria</taxon>
        <taxon>Bacillati</taxon>
        <taxon>Actinomycetota</taxon>
        <taxon>Actinomycetes</taxon>
        <taxon>Glycomycetales</taxon>
        <taxon>Glycomycetaceae</taxon>
        <taxon>Salininema</taxon>
    </lineage>
</organism>
<evidence type="ECO:0000313" key="3">
    <source>
        <dbReference type="Proteomes" id="UP001595823"/>
    </source>
</evidence>
<reference evidence="3" key="1">
    <citation type="journal article" date="2019" name="Int. J. Syst. Evol. Microbiol.">
        <title>The Global Catalogue of Microorganisms (GCM) 10K type strain sequencing project: providing services to taxonomists for standard genome sequencing and annotation.</title>
        <authorList>
            <consortium name="The Broad Institute Genomics Platform"/>
            <consortium name="The Broad Institute Genome Sequencing Center for Infectious Disease"/>
            <person name="Wu L."/>
            <person name="Ma J."/>
        </authorList>
    </citation>
    <scope>NUCLEOTIDE SEQUENCE [LARGE SCALE GENOMIC DNA]</scope>
    <source>
        <strain evidence="3">IBRC-M 10908</strain>
    </source>
</reference>
<name>A0ABV8TZG0_9ACTN</name>
<feature type="domain" description="FAD-dependent urate hydroxylase HpyO/Asp monooxygenase CreE-like FAD/NAD(P)-binding" evidence="1">
    <location>
        <begin position="4"/>
        <end position="161"/>
    </location>
</feature>
<protein>
    <submittedName>
        <fullName evidence="2">FAD/NAD(P)-binding protein</fullName>
    </submittedName>
</protein>
<gene>
    <name evidence="2" type="ORF">ACFPET_11950</name>
</gene>
<dbReference type="Proteomes" id="UP001595823">
    <property type="component" value="Unassembled WGS sequence"/>
</dbReference>
<proteinExistence type="predicted"/>
<dbReference type="InterPro" id="IPR052189">
    <property type="entry name" value="L-asp_N-monooxygenase_NS-form"/>
</dbReference>
<dbReference type="EMBL" id="JBHSDK010000015">
    <property type="protein sequence ID" value="MFC4335916.1"/>
    <property type="molecule type" value="Genomic_DNA"/>
</dbReference>
<accession>A0ABV8TZG0</accession>
<dbReference type="InterPro" id="IPR038732">
    <property type="entry name" value="HpyO/CreE_NAD-binding"/>
</dbReference>
<keyword evidence="3" id="KW-1185">Reference proteome</keyword>
<evidence type="ECO:0000313" key="2">
    <source>
        <dbReference type="EMBL" id="MFC4335916.1"/>
    </source>
</evidence>
<dbReference type="InterPro" id="IPR036188">
    <property type="entry name" value="FAD/NAD-bd_sf"/>
</dbReference>
<dbReference type="Pfam" id="PF13454">
    <property type="entry name" value="NAD_binding_9"/>
    <property type="match status" value="1"/>
</dbReference>
<dbReference type="SUPFAM" id="SSF51905">
    <property type="entry name" value="FAD/NAD(P)-binding domain"/>
    <property type="match status" value="2"/>
</dbReference>
<sequence length="509" mass="54531">MRIAVVGAGASAVCLLTALADKEVAGANVTVFDPAEHPWRGRPYREDGPEIRVNAPPREMTVRKGEPDHFTAWTKHEATSAQLAEWTDPFTGDLFPTREFYGRYLAASAAEAADRLRRIGGEVVMRRDAVVSATRTPNQIVLQTGKGLHLGFDYGVLAPGVGTPSDHYRLSGEAGFIADPYPVVRRLRGLDPELAVAVLGSGLTAVDTVTALRAQGHRGPVSLVSRHGVLPAVRQKYGPHDLKYFTVDYLRKRAADRERLTIEELTELMRRELEAAGADLSGLGDEFASVAAESPSERLRRQLSLVDSTDPGLRILQQAVPETGPDLWPHLPEKDKESVVGVHHRTLMSLCCPMVPGHAAALVEMVNGGQLSIVRGVLDVRPADGGFTVEAEGLSFTADVVVNAVSAPRHRIPALAAPLVESLLKAGTARSHAYGGLAIEATSSRVEGPDGPDWRLYVLGDLAAGSLFFTFGVPSLVDRAVDIAEAIDCHSAHDRSARPAAPPIARTAT</sequence>
<dbReference type="PANTHER" id="PTHR40254">
    <property type="entry name" value="BLR0577 PROTEIN"/>
    <property type="match status" value="1"/>
</dbReference>
<dbReference type="RefSeq" id="WP_380621248.1">
    <property type="nucleotide sequence ID" value="NZ_JBHSDK010000015.1"/>
</dbReference>
<dbReference type="Gene3D" id="3.50.50.60">
    <property type="entry name" value="FAD/NAD(P)-binding domain"/>
    <property type="match status" value="1"/>
</dbReference>